<evidence type="ECO:0000259" key="4">
    <source>
        <dbReference type="PROSITE" id="PS52004"/>
    </source>
</evidence>
<name>A0ABY1Q827_9BACT</name>
<protein>
    <submittedName>
        <fullName evidence="5">3-oxoacyl-[acyl-carrier-protein] synthase II</fullName>
    </submittedName>
</protein>
<dbReference type="SMART" id="SM00825">
    <property type="entry name" value="PKS_KS"/>
    <property type="match status" value="1"/>
</dbReference>
<dbReference type="SUPFAM" id="SSF53901">
    <property type="entry name" value="Thiolase-like"/>
    <property type="match status" value="2"/>
</dbReference>
<evidence type="ECO:0000313" key="6">
    <source>
        <dbReference type="Proteomes" id="UP001158067"/>
    </source>
</evidence>
<gene>
    <name evidence="5" type="ORF">SAMN06265222_107181</name>
</gene>
<reference evidence="5 6" key="1">
    <citation type="submission" date="2017-05" db="EMBL/GenBank/DDBJ databases">
        <authorList>
            <person name="Varghese N."/>
            <person name="Submissions S."/>
        </authorList>
    </citation>
    <scope>NUCLEOTIDE SEQUENCE [LARGE SCALE GENOMIC DNA]</scope>
    <source>
        <strain evidence="5 6">DSM 25457</strain>
    </source>
</reference>
<feature type="domain" description="Ketosynthase family 3 (KS3)" evidence="4">
    <location>
        <begin position="3"/>
        <end position="468"/>
    </location>
</feature>
<dbReference type="PANTHER" id="PTHR11712">
    <property type="entry name" value="POLYKETIDE SYNTHASE-RELATED"/>
    <property type="match status" value="1"/>
</dbReference>
<dbReference type="InterPro" id="IPR000794">
    <property type="entry name" value="Beta-ketoacyl_synthase"/>
</dbReference>
<comment type="similarity">
    <text evidence="1 3">Belongs to the thiolase-like superfamily. Beta-ketoacyl-ACP synthases family.</text>
</comment>
<dbReference type="EMBL" id="FXUG01000007">
    <property type="protein sequence ID" value="SMP61889.1"/>
    <property type="molecule type" value="Genomic_DNA"/>
</dbReference>
<dbReference type="Pfam" id="PF00109">
    <property type="entry name" value="ketoacyl-synt"/>
    <property type="match status" value="1"/>
</dbReference>
<evidence type="ECO:0000256" key="1">
    <source>
        <dbReference type="ARBA" id="ARBA00008467"/>
    </source>
</evidence>
<evidence type="ECO:0000313" key="5">
    <source>
        <dbReference type="EMBL" id="SMP61889.1"/>
    </source>
</evidence>
<dbReference type="InterPro" id="IPR020841">
    <property type="entry name" value="PKS_Beta-ketoAc_synthase_dom"/>
</dbReference>
<organism evidence="5 6">
    <name type="scientific">Neorhodopirellula lusitana</name>
    <dbReference type="NCBI Taxonomy" id="445327"/>
    <lineage>
        <taxon>Bacteria</taxon>
        <taxon>Pseudomonadati</taxon>
        <taxon>Planctomycetota</taxon>
        <taxon>Planctomycetia</taxon>
        <taxon>Pirellulales</taxon>
        <taxon>Pirellulaceae</taxon>
        <taxon>Neorhodopirellula</taxon>
    </lineage>
</organism>
<dbReference type="InterPro" id="IPR016039">
    <property type="entry name" value="Thiolase-like"/>
</dbReference>
<dbReference type="InterPro" id="IPR014031">
    <property type="entry name" value="Ketoacyl_synth_C"/>
</dbReference>
<sequence>MKPTDLVISGVGMVSAIGIGREPFSKSLMSGCSGVVKLDDVDPQSAEQAGMEHLCRQYALVDGEAVLDERTAVAAPIVDFDGKQFVKPRKALKVMCREIQTAYAASSLAISDAQLDGYLPAVSPDEADYEDGGKIANVRIGTVFGSEMLYGPPSELADAFAACIGANGNVDTNRFGGAAVRGITPLWLLKYLPNMPACHVGIVAGAHGPNNTVTVGDTSGPAAFMEGCGYMTRDIADFMIVSAAGSRLNATRALFTEDQPLASVYEPASRSSRPHASDADGFVRGEGAAGLVLERGSTAKARGRKPIAKVLGYASRFIPSSSFKSGERNAEIRPDAGRGSTAAIVAAMRGALQMAGVSADELGAVIGHGFGDPVIDACEREAINEVAADVPLALPASVLGHTSAASGMMGLVSACVVLQANQIPPVEYAKACHAGLNVDDQPRDLTKPFVMAIAHTSPGNATAILLGR</sequence>
<dbReference type="InterPro" id="IPR014030">
    <property type="entry name" value="Ketoacyl_synth_N"/>
</dbReference>
<dbReference type="RefSeq" id="WP_283433256.1">
    <property type="nucleotide sequence ID" value="NZ_FXUG01000007.1"/>
</dbReference>
<dbReference type="Gene3D" id="3.40.47.10">
    <property type="match status" value="2"/>
</dbReference>
<dbReference type="PROSITE" id="PS52004">
    <property type="entry name" value="KS3_2"/>
    <property type="match status" value="1"/>
</dbReference>
<keyword evidence="6" id="KW-1185">Reference proteome</keyword>
<dbReference type="Proteomes" id="UP001158067">
    <property type="component" value="Unassembled WGS sequence"/>
</dbReference>
<dbReference type="Pfam" id="PF02801">
    <property type="entry name" value="Ketoacyl-synt_C"/>
    <property type="match status" value="1"/>
</dbReference>
<comment type="caution">
    <text evidence="5">The sequence shown here is derived from an EMBL/GenBank/DDBJ whole genome shotgun (WGS) entry which is preliminary data.</text>
</comment>
<keyword evidence="2 3" id="KW-0808">Transferase</keyword>
<dbReference type="PANTHER" id="PTHR11712:SF336">
    <property type="entry name" value="3-OXOACYL-[ACYL-CARRIER-PROTEIN] SYNTHASE, MITOCHONDRIAL"/>
    <property type="match status" value="1"/>
</dbReference>
<proteinExistence type="inferred from homology"/>
<accession>A0ABY1Q827</accession>
<evidence type="ECO:0000256" key="3">
    <source>
        <dbReference type="RuleBase" id="RU003694"/>
    </source>
</evidence>
<evidence type="ECO:0000256" key="2">
    <source>
        <dbReference type="ARBA" id="ARBA00022679"/>
    </source>
</evidence>